<organism evidence="1 2">
    <name type="scientific">Rhododendron molle</name>
    <name type="common">Chinese azalea</name>
    <name type="synonym">Azalea mollis</name>
    <dbReference type="NCBI Taxonomy" id="49168"/>
    <lineage>
        <taxon>Eukaryota</taxon>
        <taxon>Viridiplantae</taxon>
        <taxon>Streptophyta</taxon>
        <taxon>Embryophyta</taxon>
        <taxon>Tracheophyta</taxon>
        <taxon>Spermatophyta</taxon>
        <taxon>Magnoliopsida</taxon>
        <taxon>eudicotyledons</taxon>
        <taxon>Gunneridae</taxon>
        <taxon>Pentapetalae</taxon>
        <taxon>asterids</taxon>
        <taxon>Ericales</taxon>
        <taxon>Ericaceae</taxon>
        <taxon>Ericoideae</taxon>
        <taxon>Rhodoreae</taxon>
        <taxon>Rhododendron</taxon>
    </lineage>
</organism>
<dbReference type="EMBL" id="CM046393">
    <property type="protein sequence ID" value="KAI8552717.1"/>
    <property type="molecule type" value="Genomic_DNA"/>
</dbReference>
<evidence type="ECO:0000313" key="1">
    <source>
        <dbReference type="EMBL" id="KAI8552717.1"/>
    </source>
</evidence>
<dbReference type="Proteomes" id="UP001062846">
    <property type="component" value="Chromosome 6"/>
</dbReference>
<accession>A0ACC0NJE2</accession>
<proteinExistence type="predicted"/>
<reference evidence="1" key="1">
    <citation type="submission" date="2022-02" db="EMBL/GenBank/DDBJ databases">
        <title>Plant Genome Project.</title>
        <authorList>
            <person name="Zhang R.-G."/>
        </authorList>
    </citation>
    <scope>NUCLEOTIDE SEQUENCE</scope>
    <source>
        <strain evidence="1">AT1</strain>
    </source>
</reference>
<gene>
    <name evidence="1" type="ORF">RHMOL_Rhmol06G0288500</name>
</gene>
<evidence type="ECO:0000313" key="2">
    <source>
        <dbReference type="Proteomes" id="UP001062846"/>
    </source>
</evidence>
<sequence length="262" mass="30205">MAQFLRRTESLHNQFHNGLEINQERSRGCLHGQVQNTSRFNQEWNRGIRQEQRKMEAKRGQEQRNKGPQWKGKRKAIVPFQKTQIPTEKKLVSITGKNEFQSNGRHNPKRNSVGKEIWRRKGQQESSKQDEDKGKKGQGVQENIENIQIQPVGNGWLDRSAVVEEEESFRFIPPSKNTMIAGSSSGEKDDDVDLSDRNKMANSTNNVNDDVEDNNVIDEGPKVILLRDYTSSNGNWCTRCATAINEPEKETKFLRYQSRLNH</sequence>
<protein>
    <submittedName>
        <fullName evidence="1">Uncharacterized protein</fullName>
    </submittedName>
</protein>
<comment type="caution">
    <text evidence="1">The sequence shown here is derived from an EMBL/GenBank/DDBJ whole genome shotgun (WGS) entry which is preliminary data.</text>
</comment>
<name>A0ACC0NJE2_RHOML</name>
<keyword evidence="2" id="KW-1185">Reference proteome</keyword>